<evidence type="ECO:0000256" key="3">
    <source>
        <dbReference type="ARBA" id="ARBA00022475"/>
    </source>
</evidence>
<comment type="subcellular location">
    <subcellularLocation>
        <location evidence="1">Cell membrane</location>
        <topology evidence="1">Multi-pass membrane protein</topology>
    </subcellularLocation>
</comment>
<evidence type="ECO:0000256" key="1">
    <source>
        <dbReference type="ARBA" id="ARBA00004651"/>
    </source>
</evidence>
<organism evidence="9 10">
    <name type="scientific">Staphylococcus nepalensis</name>
    <dbReference type="NCBI Taxonomy" id="214473"/>
    <lineage>
        <taxon>Bacteria</taxon>
        <taxon>Bacillati</taxon>
        <taxon>Bacillota</taxon>
        <taxon>Bacilli</taxon>
        <taxon>Bacillales</taxon>
        <taxon>Staphylococcaceae</taxon>
        <taxon>Staphylococcus</taxon>
    </lineage>
</organism>
<feature type="transmembrane region" description="Helical" evidence="7">
    <location>
        <begin position="71"/>
        <end position="87"/>
    </location>
</feature>
<dbReference type="InterPro" id="IPR036259">
    <property type="entry name" value="MFS_trans_sf"/>
</dbReference>
<feature type="transmembrane region" description="Helical" evidence="7">
    <location>
        <begin position="243"/>
        <end position="261"/>
    </location>
</feature>
<dbReference type="Gene3D" id="1.20.1250.20">
    <property type="entry name" value="MFS general substrate transporter like domains"/>
    <property type="match status" value="1"/>
</dbReference>
<keyword evidence="6 7" id="KW-0472">Membrane</keyword>
<feature type="transmembrane region" description="Helical" evidence="7">
    <location>
        <begin position="132"/>
        <end position="152"/>
    </location>
</feature>
<name>A0A2T4S8I9_9STAP</name>
<dbReference type="EMBL" id="PZHR01000068">
    <property type="protein sequence ID" value="PTK58073.1"/>
    <property type="molecule type" value="Genomic_DNA"/>
</dbReference>
<dbReference type="Proteomes" id="UP000240400">
    <property type="component" value="Unassembled WGS sequence"/>
</dbReference>
<dbReference type="InterPro" id="IPR020846">
    <property type="entry name" value="MFS_dom"/>
</dbReference>
<feature type="transmembrane region" description="Helical" evidence="7">
    <location>
        <begin position="5"/>
        <end position="24"/>
    </location>
</feature>
<feature type="transmembrane region" description="Helical" evidence="7">
    <location>
        <begin position="326"/>
        <end position="346"/>
    </location>
</feature>
<evidence type="ECO:0000256" key="2">
    <source>
        <dbReference type="ARBA" id="ARBA00022448"/>
    </source>
</evidence>
<protein>
    <submittedName>
        <fullName evidence="9">MFS transporter</fullName>
    </submittedName>
</protein>
<reference evidence="9 10" key="1">
    <citation type="journal article" date="2016" name="Front. Microbiol.">
        <title>Comprehensive Phylogenetic Analysis of Bovine Non-aureus Staphylococci Species Based on Whole-Genome Sequencing.</title>
        <authorList>
            <person name="Naushad S."/>
            <person name="Barkema H.W."/>
            <person name="Luby C."/>
            <person name="Condas L.A."/>
            <person name="Nobrega D.B."/>
            <person name="Carson D.A."/>
            <person name="De Buck J."/>
        </authorList>
    </citation>
    <scope>NUCLEOTIDE SEQUENCE [LARGE SCALE GENOMIC DNA]</scope>
    <source>
        <strain evidence="9 10">SNUC 4337</strain>
    </source>
</reference>
<evidence type="ECO:0000256" key="6">
    <source>
        <dbReference type="ARBA" id="ARBA00023136"/>
    </source>
</evidence>
<evidence type="ECO:0000256" key="4">
    <source>
        <dbReference type="ARBA" id="ARBA00022692"/>
    </source>
</evidence>
<feature type="transmembrane region" description="Helical" evidence="7">
    <location>
        <begin position="352"/>
        <end position="372"/>
    </location>
</feature>
<dbReference type="SUPFAM" id="SSF103473">
    <property type="entry name" value="MFS general substrate transporter"/>
    <property type="match status" value="1"/>
</dbReference>
<sequence>MNNKIIISGTLMIAVTYGLARFAFGLLLPNISNDLKLGSGTMGMISSATYIAYCLAIAISTYYSNQKDPKMFVSLAGLTSILGIFIISVSHEAVLLFLGVFIAGMSTGFGSPAYGEVVQNNLDKNTQNKANTWINAGTGFGIVISGPIAYILSDNWRIVYLIFGIIAIIVLLINYLYIPKHISSIKKFKTQTQPYSLKPLLQKSMSINIASLILGCASAIYWTFSKDYIATVPSNSDFITSSFWILVGVSGIIGGFSGGLISKFSIKTLYIIVVLMMATSILSLNIDNTNLFIIFLSALFFGSSYVFLTGILMIWGIKIFEKAPSLGIGVPFFTLAFGQIIGAMVSGNVIQFSSYTLAFSVFGAFSLVSIVFRPKI</sequence>
<accession>A0A2T4S8I9</accession>
<keyword evidence="5 7" id="KW-1133">Transmembrane helix</keyword>
<proteinExistence type="predicted"/>
<feature type="transmembrane region" description="Helical" evidence="7">
    <location>
        <begin position="158"/>
        <end position="178"/>
    </location>
</feature>
<evidence type="ECO:0000256" key="7">
    <source>
        <dbReference type="SAM" id="Phobius"/>
    </source>
</evidence>
<dbReference type="PANTHER" id="PTHR43124:SF3">
    <property type="entry name" value="CHLORAMPHENICOL EFFLUX PUMP RV0191"/>
    <property type="match status" value="1"/>
</dbReference>
<dbReference type="InterPro" id="IPR050189">
    <property type="entry name" value="MFS_Efflux_Transporters"/>
</dbReference>
<evidence type="ECO:0000256" key="5">
    <source>
        <dbReference type="ARBA" id="ARBA00022989"/>
    </source>
</evidence>
<dbReference type="PROSITE" id="PS50850">
    <property type="entry name" value="MFS"/>
    <property type="match status" value="1"/>
</dbReference>
<dbReference type="GO" id="GO:0022857">
    <property type="term" value="F:transmembrane transporter activity"/>
    <property type="evidence" value="ECO:0007669"/>
    <property type="project" value="InterPro"/>
</dbReference>
<feature type="transmembrane region" description="Helical" evidence="7">
    <location>
        <begin position="205"/>
        <end position="223"/>
    </location>
</feature>
<dbReference type="OrthoDB" id="2957247at2"/>
<dbReference type="GO" id="GO:0005886">
    <property type="term" value="C:plasma membrane"/>
    <property type="evidence" value="ECO:0007669"/>
    <property type="project" value="UniProtKB-SubCell"/>
</dbReference>
<feature type="transmembrane region" description="Helical" evidence="7">
    <location>
        <begin position="292"/>
        <end position="314"/>
    </location>
</feature>
<gene>
    <name evidence="9" type="ORF">BUZ61_10750</name>
</gene>
<feature type="transmembrane region" description="Helical" evidence="7">
    <location>
        <begin position="44"/>
        <end position="64"/>
    </location>
</feature>
<dbReference type="PANTHER" id="PTHR43124">
    <property type="entry name" value="PURINE EFFLUX PUMP PBUE"/>
    <property type="match status" value="1"/>
</dbReference>
<dbReference type="Pfam" id="PF07690">
    <property type="entry name" value="MFS_1"/>
    <property type="match status" value="1"/>
</dbReference>
<feature type="domain" description="Major facilitator superfamily (MFS) profile" evidence="8">
    <location>
        <begin position="1"/>
        <end position="376"/>
    </location>
</feature>
<dbReference type="AlphaFoldDB" id="A0A2T4S8I9"/>
<keyword evidence="3" id="KW-1003">Cell membrane</keyword>
<keyword evidence="2" id="KW-0813">Transport</keyword>
<feature type="transmembrane region" description="Helical" evidence="7">
    <location>
        <begin position="93"/>
        <end position="111"/>
    </location>
</feature>
<dbReference type="InterPro" id="IPR011701">
    <property type="entry name" value="MFS"/>
</dbReference>
<feature type="transmembrane region" description="Helical" evidence="7">
    <location>
        <begin position="268"/>
        <end position="286"/>
    </location>
</feature>
<evidence type="ECO:0000259" key="8">
    <source>
        <dbReference type="PROSITE" id="PS50850"/>
    </source>
</evidence>
<keyword evidence="4 7" id="KW-0812">Transmembrane</keyword>
<dbReference type="RefSeq" id="WP_107644433.1">
    <property type="nucleotide sequence ID" value="NZ_PZHR01000068.1"/>
</dbReference>
<evidence type="ECO:0000313" key="10">
    <source>
        <dbReference type="Proteomes" id="UP000240400"/>
    </source>
</evidence>
<comment type="caution">
    <text evidence="9">The sequence shown here is derived from an EMBL/GenBank/DDBJ whole genome shotgun (WGS) entry which is preliminary data.</text>
</comment>
<evidence type="ECO:0000313" key="9">
    <source>
        <dbReference type="EMBL" id="PTK58073.1"/>
    </source>
</evidence>